<evidence type="ECO:0000256" key="5">
    <source>
        <dbReference type="ARBA" id="ARBA00022807"/>
    </source>
</evidence>
<dbReference type="SMART" id="SM00645">
    <property type="entry name" value="Pept_C1"/>
    <property type="match status" value="1"/>
</dbReference>
<evidence type="ECO:0000256" key="6">
    <source>
        <dbReference type="ARBA" id="ARBA00023157"/>
    </source>
</evidence>
<dbReference type="PROSITE" id="PS00639">
    <property type="entry name" value="THIOL_PROTEASE_HIS"/>
    <property type="match status" value="1"/>
</dbReference>
<dbReference type="SMART" id="SM00848">
    <property type="entry name" value="Inhibitor_I29"/>
    <property type="match status" value="1"/>
</dbReference>
<dbReference type="PANTHER" id="PTHR12411">
    <property type="entry name" value="CYSTEINE PROTEASE FAMILY C1-RELATED"/>
    <property type="match status" value="1"/>
</dbReference>
<dbReference type="InterPro" id="IPR025661">
    <property type="entry name" value="Pept_asp_AS"/>
</dbReference>
<dbReference type="InterPro" id="IPR039417">
    <property type="entry name" value="Peptidase_C1A_papain-like"/>
</dbReference>
<name>A0AB40BYG3_DIOCR</name>
<dbReference type="GeneID" id="120269210"/>
<evidence type="ECO:0000259" key="8">
    <source>
        <dbReference type="SMART" id="SM00645"/>
    </source>
</evidence>
<dbReference type="InterPro" id="IPR025660">
    <property type="entry name" value="Pept_his_AS"/>
</dbReference>
<keyword evidence="3 7" id="KW-0732">Signal</keyword>
<dbReference type="SUPFAM" id="SSF54001">
    <property type="entry name" value="Cysteine proteinases"/>
    <property type="match status" value="1"/>
</dbReference>
<evidence type="ECO:0000313" key="11">
    <source>
        <dbReference type="RefSeq" id="XP_039132484.1"/>
    </source>
</evidence>
<dbReference type="RefSeq" id="XP_039132484.1">
    <property type="nucleotide sequence ID" value="XM_039276550.1"/>
</dbReference>
<dbReference type="InterPro" id="IPR000668">
    <property type="entry name" value="Peptidase_C1A_C"/>
</dbReference>
<dbReference type="FunFam" id="3.90.70.10:FF:000067">
    <property type="entry name" value="Senescence-specific cysteine protease"/>
    <property type="match status" value="1"/>
</dbReference>
<gene>
    <name evidence="11" type="primary">LOC120269210</name>
</gene>
<dbReference type="Pfam" id="PF00112">
    <property type="entry name" value="Peptidase_C1"/>
    <property type="match status" value="1"/>
</dbReference>
<dbReference type="InterPro" id="IPR013201">
    <property type="entry name" value="Prot_inhib_I29"/>
</dbReference>
<keyword evidence="4" id="KW-0378">Hydrolase</keyword>
<dbReference type="PRINTS" id="PR00705">
    <property type="entry name" value="PAPAIN"/>
</dbReference>
<keyword evidence="10" id="KW-1185">Reference proteome</keyword>
<feature type="chain" id="PRO_5044282931" evidence="7">
    <location>
        <begin position="25"/>
        <end position="362"/>
    </location>
</feature>
<feature type="domain" description="Peptidase C1A papain C-terminal" evidence="8">
    <location>
        <begin position="131"/>
        <end position="343"/>
    </location>
</feature>
<sequence length="362" mass="40610">MASQIHVALLFISIFSLFLLYSSSSPVPVRSEYEVSLLFEGWLVKLNKSYQDLAEKEKRYEIFKDNLKYVDEHNSGNHTFTLALNVFADITDEEYRATYLGTLPTPSGIDMIDDNRNGSDEYNVNETVNAVPDSIDWRDLGAVQPVRNQGGCFSCWAFTAVAAIEGINQIVTGDVVALSEQQLVDCERKSCDPYYLDKPMQYVMKNGGIDTRQDYPYTAVYAKCNTTKESNKVVTIDGYKWIPSNNEKILKTHVARQPIAGAVEGYERAFKLYGSGVFTKYCGTALDHAVTLIGYGTEGTQDYWLIKNSWGDFWGEAGYLRLERNVSDPAGKCGIAKMALYPTKNKPLRVKEQVQSVLDLSS</sequence>
<protein>
    <submittedName>
        <fullName evidence="11">Zingipain-2-like</fullName>
    </submittedName>
</protein>
<proteinExistence type="inferred from homology"/>
<dbReference type="Pfam" id="PF08246">
    <property type="entry name" value="Inhibitor_I29"/>
    <property type="match status" value="1"/>
</dbReference>
<evidence type="ECO:0000256" key="7">
    <source>
        <dbReference type="SAM" id="SignalP"/>
    </source>
</evidence>
<dbReference type="AlphaFoldDB" id="A0AB40BYG3"/>
<dbReference type="Proteomes" id="UP001515500">
    <property type="component" value="Chromosome 9"/>
</dbReference>
<dbReference type="InterPro" id="IPR013128">
    <property type="entry name" value="Peptidase_C1A"/>
</dbReference>
<dbReference type="Gene3D" id="3.90.70.10">
    <property type="entry name" value="Cysteine proteinases"/>
    <property type="match status" value="1"/>
</dbReference>
<keyword evidence="5" id="KW-0788">Thiol protease</keyword>
<evidence type="ECO:0000256" key="2">
    <source>
        <dbReference type="ARBA" id="ARBA00022670"/>
    </source>
</evidence>
<evidence type="ECO:0000256" key="3">
    <source>
        <dbReference type="ARBA" id="ARBA00022729"/>
    </source>
</evidence>
<dbReference type="GO" id="GO:0008234">
    <property type="term" value="F:cysteine-type peptidase activity"/>
    <property type="evidence" value="ECO:0007669"/>
    <property type="project" value="UniProtKB-KW"/>
</dbReference>
<dbReference type="GO" id="GO:0006508">
    <property type="term" value="P:proteolysis"/>
    <property type="evidence" value="ECO:0007669"/>
    <property type="project" value="UniProtKB-KW"/>
</dbReference>
<keyword evidence="2" id="KW-0645">Protease</keyword>
<evidence type="ECO:0000259" key="9">
    <source>
        <dbReference type="SMART" id="SM00848"/>
    </source>
</evidence>
<dbReference type="InterPro" id="IPR038765">
    <property type="entry name" value="Papain-like_cys_pep_sf"/>
</dbReference>
<evidence type="ECO:0000313" key="10">
    <source>
        <dbReference type="Proteomes" id="UP001515500"/>
    </source>
</evidence>
<dbReference type="CDD" id="cd02248">
    <property type="entry name" value="Peptidase_C1A"/>
    <property type="match status" value="1"/>
</dbReference>
<feature type="signal peptide" evidence="7">
    <location>
        <begin position="1"/>
        <end position="24"/>
    </location>
</feature>
<organism evidence="10 11">
    <name type="scientific">Dioscorea cayennensis subsp. rotundata</name>
    <name type="common">White Guinea yam</name>
    <name type="synonym">Dioscorea rotundata</name>
    <dbReference type="NCBI Taxonomy" id="55577"/>
    <lineage>
        <taxon>Eukaryota</taxon>
        <taxon>Viridiplantae</taxon>
        <taxon>Streptophyta</taxon>
        <taxon>Embryophyta</taxon>
        <taxon>Tracheophyta</taxon>
        <taxon>Spermatophyta</taxon>
        <taxon>Magnoliopsida</taxon>
        <taxon>Liliopsida</taxon>
        <taxon>Dioscoreales</taxon>
        <taxon>Dioscoreaceae</taxon>
        <taxon>Dioscorea</taxon>
    </lineage>
</organism>
<evidence type="ECO:0000256" key="4">
    <source>
        <dbReference type="ARBA" id="ARBA00022801"/>
    </source>
</evidence>
<accession>A0AB40BYG3</accession>
<dbReference type="PROSITE" id="PS00640">
    <property type="entry name" value="THIOL_PROTEASE_ASN"/>
    <property type="match status" value="1"/>
</dbReference>
<comment type="similarity">
    <text evidence="1">Belongs to the peptidase C1 family.</text>
</comment>
<feature type="domain" description="Cathepsin propeptide inhibitor" evidence="9">
    <location>
        <begin position="39"/>
        <end position="95"/>
    </location>
</feature>
<evidence type="ECO:0000256" key="1">
    <source>
        <dbReference type="ARBA" id="ARBA00008455"/>
    </source>
</evidence>
<keyword evidence="6" id="KW-1015">Disulfide bond</keyword>
<reference evidence="11" key="1">
    <citation type="submission" date="2025-08" db="UniProtKB">
        <authorList>
            <consortium name="RefSeq"/>
        </authorList>
    </citation>
    <scope>IDENTIFICATION</scope>
</reference>